<keyword evidence="2" id="KW-1185">Reference proteome</keyword>
<reference evidence="1 2" key="1">
    <citation type="journal article" date="2023" name="Nat. Commun.">
        <title>Origin of minicircular mitochondrial genomes in red algae.</title>
        <authorList>
            <person name="Lee Y."/>
            <person name="Cho C.H."/>
            <person name="Lee Y.M."/>
            <person name="Park S.I."/>
            <person name="Yang J.H."/>
            <person name="West J.A."/>
            <person name="Bhattacharya D."/>
            <person name="Yoon H.S."/>
        </authorList>
    </citation>
    <scope>NUCLEOTIDE SEQUENCE [LARGE SCALE GENOMIC DNA]</scope>
    <source>
        <strain evidence="1 2">CCMP1338</strain>
        <tissue evidence="1">Whole cell</tissue>
    </source>
</reference>
<comment type="caution">
    <text evidence="1">The sequence shown here is derived from an EMBL/GenBank/DDBJ whole genome shotgun (WGS) entry which is preliminary data.</text>
</comment>
<proteinExistence type="predicted"/>
<sequence length="168" mass="19207">MFGLGLGGVVRGAIRGPTGRSFVRGYHDAKTERLKKIGFKGVLAGEFDYSKAQSDLERVTVMTETKVLPDGRRVDEVREAIFGSVVMKGITPKKTVRDGTSFLMRELKGKRLDAYYPKTHRGNPHTPFEQTPKQERWAAKMETLKAKNKKFFKFPKRGEVRFTKKKRR</sequence>
<accession>A0AAV8UR95</accession>
<gene>
    <name evidence="1" type="ORF">NDN08_001536</name>
</gene>
<name>A0AAV8UR95_9RHOD</name>
<protein>
    <submittedName>
        <fullName evidence="1">Uncharacterized protein</fullName>
    </submittedName>
</protein>
<dbReference type="AlphaFoldDB" id="A0AAV8UR95"/>
<dbReference type="EMBL" id="JAMWBK010000005">
    <property type="protein sequence ID" value="KAJ8905024.1"/>
    <property type="molecule type" value="Genomic_DNA"/>
</dbReference>
<evidence type="ECO:0000313" key="1">
    <source>
        <dbReference type="EMBL" id="KAJ8905024.1"/>
    </source>
</evidence>
<dbReference type="Proteomes" id="UP001157974">
    <property type="component" value="Unassembled WGS sequence"/>
</dbReference>
<evidence type="ECO:0000313" key="2">
    <source>
        <dbReference type="Proteomes" id="UP001157974"/>
    </source>
</evidence>
<organism evidence="1 2">
    <name type="scientific">Rhodosorus marinus</name>
    <dbReference type="NCBI Taxonomy" id="101924"/>
    <lineage>
        <taxon>Eukaryota</taxon>
        <taxon>Rhodophyta</taxon>
        <taxon>Stylonematophyceae</taxon>
        <taxon>Stylonematales</taxon>
        <taxon>Stylonemataceae</taxon>
        <taxon>Rhodosorus</taxon>
    </lineage>
</organism>